<evidence type="ECO:0000313" key="3">
    <source>
        <dbReference type="Proteomes" id="UP001231189"/>
    </source>
</evidence>
<accession>A0AAD8VPS0</accession>
<evidence type="ECO:0000313" key="2">
    <source>
        <dbReference type="EMBL" id="KAK1614659.1"/>
    </source>
</evidence>
<evidence type="ECO:0008006" key="4">
    <source>
        <dbReference type="Google" id="ProtNLM"/>
    </source>
</evidence>
<name>A0AAD8VPS0_LOLMU</name>
<evidence type="ECO:0000256" key="1">
    <source>
        <dbReference type="SAM" id="Phobius"/>
    </source>
</evidence>
<keyword evidence="1" id="KW-1133">Transmembrane helix</keyword>
<proteinExistence type="predicted"/>
<sequence length="495" mass="54873">MAPPAPHLADEILEEIFIRLPTAAAIARASTACASFRRIITARPFLRRFHKLHPPPLLGFIADKGDFHPAGEPHPSAPLARAFADAADFSYSFVPKPKDGSLSPWCPRDVRDGRVLLECGDCGHQFGISSVFTRLAVCDPLSRRYVLLPPIPTKMTVRQDRLLEFEPMLAPNGDDEDETSLKVICTAYYKSKLVAFVFSSVTGQWCIAASPSWRSLGTVEPSWKRMYRFNYLRGYFYWTSLWCDKLKLLVLDTGTMKRRAIRFLGSVSARLLAVRALLRRIGCFIDTSDYTMGDINKTHGDDGATAGATFPVAMYVLFLFYLALLLVPCSDLMHVLSLMCVVKYACASVMLLSNKTLLWLTSMGVHRVAEGTPRGPLTPEEDKAFGDATVIFVGAVLSVLGDKLVDAYLHLRNGKELWDALDAKFGAADAGGELYAMEQFNDYRMVENRSVVEQAHEIQIMAKELELLKCVLPDKFVAGCIVAKLPLHGGTLPLL</sequence>
<dbReference type="PANTHER" id="PTHR31264">
    <property type="entry name" value="OS07G0554500 PROTEIN-RELATED"/>
    <property type="match status" value="1"/>
</dbReference>
<protein>
    <recommendedName>
        <fullName evidence="4">F-box domain-containing protein</fullName>
    </recommendedName>
</protein>
<organism evidence="2 3">
    <name type="scientific">Lolium multiflorum</name>
    <name type="common">Italian ryegrass</name>
    <name type="synonym">Lolium perenne subsp. multiflorum</name>
    <dbReference type="NCBI Taxonomy" id="4521"/>
    <lineage>
        <taxon>Eukaryota</taxon>
        <taxon>Viridiplantae</taxon>
        <taxon>Streptophyta</taxon>
        <taxon>Embryophyta</taxon>
        <taxon>Tracheophyta</taxon>
        <taxon>Spermatophyta</taxon>
        <taxon>Magnoliopsida</taxon>
        <taxon>Liliopsida</taxon>
        <taxon>Poales</taxon>
        <taxon>Poaceae</taxon>
        <taxon>BOP clade</taxon>
        <taxon>Pooideae</taxon>
        <taxon>Poodae</taxon>
        <taxon>Poeae</taxon>
        <taxon>Poeae Chloroplast Group 2 (Poeae type)</taxon>
        <taxon>Loliodinae</taxon>
        <taxon>Loliinae</taxon>
        <taxon>Lolium</taxon>
    </lineage>
</organism>
<dbReference type="Pfam" id="PF14223">
    <property type="entry name" value="Retrotran_gag_2"/>
    <property type="match status" value="1"/>
</dbReference>
<feature type="transmembrane region" description="Helical" evidence="1">
    <location>
        <begin position="306"/>
        <end position="326"/>
    </location>
</feature>
<reference evidence="2" key="1">
    <citation type="submission" date="2023-07" db="EMBL/GenBank/DDBJ databases">
        <title>A chromosome-level genome assembly of Lolium multiflorum.</title>
        <authorList>
            <person name="Chen Y."/>
            <person name="Copetti D."/>
            <person name="Kolliker R."/>
            <person name="Studer B."/>
        </authorList>
    </citation>
    <scope>NUCLEOTIDE SEQUENCE</scope>
    <source>
        <strain evidence="2">02402/16</strain>
        <tissue evidence="2">Leaf</tissue>
    </source>
</reference>
<dbReference type="Proteomes" id="UP001231189">
    <property type="component" value="Unassembled WGS sequence"/>
</dbReference>
<comment type="caution">
    <text evidence="2">The sequence shown here is derived from an EMBL/GenBank/DDBJ whole genome shotgun (WGS) entry which is preliminary data.</text>
</comment>
<keyword evidence="3" id="KW-1185">Reference proteome</keyword>
<keyword evidence="1" id="KW-0812">Transmembrane</keyword>
<dbReference type="SUPFAM" id="SSF81383">
    <property type="entry name" value="F-box domain"/>
    <property type="match status" value="1"/>
</dbReference>
<gene>
    <name evidence="2" type="ORF">QYE76_020176</name>
</gene>
<dbReference type="EMBL" id="JAUUTY010000006">
    <property type="protein sequence ID" value="KAK1614659.1"/>
    <property type="molecule type" value="Genomic_DNA"/>
</dbReference>
<dbReference type="AlphaFoldDB" id="A0AAD8VPS0"/>
<dbReference type="InterPro" id="IPR036047">
    <property type="entry name" value="F-box-like_dom_sf"/>
</dbReference>
<keyword evidence="1" id="KW-0472">Membrane</keyword>
<feature type="transmembrane region" description="Helical" evidence="1">
    <location>
        <begin position="332"/>
        <end position="353"/>
    </location>
</feature>
<dbReference type="PANTHER" id="PTHR31264:SF22">
    <property type="entry name" value="F-BOX DOMAIN-CONTAINING PROTEIN"/>
    <property type="match status" value="1"/>
</dbReference>